<protein>
    <submittedName>
        <fullName evidence="3">Helix-turn-helix domain protein</fullName>
    </submittedName>
</protein>
<dbReference type="InterPro" id="IPR041657">
    <property type="entry name" value="HTH_17"/>
</dbReference>
<evidence type="ECO:0000256" key="1">
    <source>
        <dbReference type="SAM" id="MobiDB-lite"/>
    </source>
</evidence>
<evidence type="ECO:0000313" key="4">
    <source>
        <dbReference type="Proteomes" id="UP000320496"/>
    </source>
</evidence>
<dbReference type="KEGG" id="mri:Mal4_19740"/>
<dbReference type="NCBIfam" id="TIGR01764">
    <property type="entry name" value="excise"/>
    <property type="match status" value="1"/>
</dbReference>
<sequence length="91" mass="10520">MKSDRPAPTVRTYLTVRELAAQLQIKADTVRDLIRRGELRAVNVARNPNGRPRWRIPPEAVAEFEATRAPKPAEPRRKRRRRSDGVLDLIR</sequence>
<feature type="domain" description="Helix-turn-helix" evidence="2">
    <location>
        <begin position="13"/>
        <end position="65"/>
    </location>
</feature>
<reference evidence="3 4" key="1">
    <citation type="submission" date="2019-02" db="EMBL/GenBank/DDBJ databases">
        <title>Deep-cultivation of Planctomycetes and their phenomic and genomic characterization uncovers novel biology.</title>
        <authorList>
            <person name="Wiegand S."/>
            <person name="Jogler M."/>
            <person name="Boedeker C."/>
            <person name="Pinto D."/>
            <person name="Vollmers J."/>
            <person name="Rivas-Marin E."/>
            <person name="Kohn T."/>
            <person name="Peeters S.H."/>
            <person name="Heuer A."/>
            <person name="Rast P."/>
            <person name="Oberbeckmann S."/>
            <person name="Bunk B."/>
            <person name="Jeske O."/>
            <person name="Meyerdierks A."/>
            <person name="Storesund J.E."/>
            <person name="Kallscheuer N."/>
            <person name="Luecker S."/>
            <person name="Lage O.M."/>
            <person name="Pohl T."/>
            <person name="Merkel B.J."/>
            <person name="Hornburger P."/>
            <person name="Mueller R.-W."/>
            <person name="Bruemmer F."/>
            <person name="Labrenz M."/>
            <person name="Spormann A.M."/>
            <person name="Op den Camp H."/>
            <person name="Overmann J."/>
            <person name="Amann R."/>
            <person name="Jetten M.S.M."/>
            <person name="Mascher T."/>
            <person name="Medema M.H."/>
            <person name="Devos D.P."/>
            <person name="Kaster A.-K."/>
            <person name="Ovreas L."/>
            <person name="Rohde M."/>
            <person name="Galperin M.Y."/>
            <person name="Jogler C."/>
        </authorList>
    </citation>
    <scope>NUCLEOTIDE SEQUENCE [LARGE SCALE GENOMIC DNA]</scope>
    <source>
        <strain evidence="3 4">Mal4</strain>
    </source>
</reference>
<gene>
    <name evidence="3" type="ORF">Mal4_19740</name>
</gene>
<dbReference type="RefSeq" id="WP_145368651.1">
    <property type="nucleotide sequence ID" value="NZ_CP036275.1"/>
</dbReference>
<dbReference type="Proteomes" id="UP000320496">
    <property type="component" value="Chromosome"/>
</dbReference>
<dbReference type="GO" id="GO:0003677">
    <property type="term" value="F:DNA binding"/>
    <property type="evidence" value="ECO:0007669"/>
    <property type="project" value="InterPro"/>
</dbReference>
<proteinExistence type="predicted"/>
<dbReference type="Pfam" id="PF12728">
    <property type="entry name" value="HTH_17"/>
    <property type="match status" value="1"/>
</dbReference>
<dbReference type="OrthoDB" id="68629at2"/>
<evidence type="ECO:0000313" key="3">
    <source>
        <dbReference type="EMBL" id="QDU37659.1"/>
    </source>
</evidence>
<dbReference type="EMBL" id="CP036275">
    <property type="protein sequence ID" value="QDU37659.1"/>
    <property type="molecule type" value="Genomic_DNA"/>
</dbReference>
<accession>A0A517Z5C5</accession>
<dbReference type="AlphaFoldDB" id="A0A517Z5C5"/>
<dbReference type="InterPro" id="IPR010093">
    <property type="entry name" value="SinI_DNA-bd"/>
</dbReference>
<feature type="compositionally biased region" description="Basic and acidic residues" evidence="1">
    <location>
        <begin position="65"/>
        <end position="75"/>
    </location>
</feature>
<feature type="region of interest" description="Disordered" evidence="1">
    <location>
        <begin position="65"/>
        <end position="91"/>
    </location>
</feature>
<keyword evidence="4" id="KW-1185">Reference proteome</keyword>
<evidence type="ECO:0000259" key="2">
    <source>
        <dbReference type="Pfam" id="PF12728"/>
    </source>
</evidence>
<name>A0A517Z5C5_9PLAN</name>
<organism evidence="3 4">
    <name type="scientific">Maioricimonas rarisocia</name>
    <dbReference type="NCBI Taxonomy" id="2528026"/>
    <lineage>
        <taxon>Bacteria</taxon>
        <taxon>Pseudomonadati</taxon>
        <taxon>Planctomycetota</taxon>
        <taxon>Planctomycetia</taxon>
        <taxon>Planctomycetales</taxon>
        <taxon>Planctomycetaceae</taxon>
        <taxon>Maioricimonas</taxon>
    </lineage>
</organism>